<dbReference type="Proteomes" id="UP000033058">
    <property type="component" value="Chromosome"/>
</dbReference>
<evidence type="ECO:0000256" key="2">
    <source>
        <dbReference type="PROSITE-ProRule" id="PRU00169"/>
    </source>
</evidence>
<feature type="modified residue" description="4-aspartylphosphate" evidence="2">
    <location>
        <position position="98"/>
    </location>
</feature>
<dbReference type="EMBL" id="CP009509">
    <property type="protein sequence ID" value="AKB41011.1"/>
    <property type="molecule type" value="Genomic_DNA"/>
</dbReference>
<keyword evidence="1 2" id="KW-0597">Phosphoprotein</keyword>
<dbReference type="PANTHER" id="PTHR44591:SF3">
    <property type="entry name" value="RESPONSE REGULATORY DOMAIN-CONTAINING PROTEIN"/>
    <property type="match status" value="1"/>
</dbReference>
<dbReference type="HOGENOM" id="CLU_000445_69_17_2"/>
<dbReference type="AlphaFoldDB" id="A0A0E3LFM1"/>
<dbReference type="SUPFAM" id="SSF52172">
    <property type="entry name" value="CheY-like"/>
    <property type="match status" value="1"/>
</dbReference>
<feature type="domain" description="Response regulatory" evidence="3">
    <location>
        <begin position="49"/>
        <end position="165"/>
    </location>
</feature>
<dbReference type="GeneID" id="24851750"/>
<reference evidence="4 5" key="1">
    <citation type="submission" date="2014-07" db="EMBL/GenBank/DDBJ databases">
        <title>Methanogenic archaea and the global carbon cycle.</title>
        <authorList>
            <person name="Henriksen J.R."/>
            <person name="Luke J."/>
            <person name="Reinhart S."/>
            <person name="Benedict M.N."/>
            <person name="Youngblut N.D."/>
            <person name="Metcalf M.E."/>
            <person name="Whitaker R.J."/>
            <person name="Metcalf W.W."/>
        </authorList>
    </citation>
    <scope>NUCLEOTIDE SEQUENCE [LARGE SCALE GENOMIC DNA]</scope>
    <source>
        <strain evidence="4 5">WWM610</strain>
    </source>
</reference>
<gene>
    <name evidence="4" type="ORF">MSMAW_2020</name>
</gene>
<accession>A0A0E3LFM1</accession>
<dbReference type="GO" id="GO:0000160">
    <property type="term" value="P:phosphorelay signal transduction system"/>
    <property type="evidence" value="ECO:0007669"/>
    <property type="project" value="InterPro"/>
</dbReference>
<proteinExistence type="predicted"/>
<dbReference type="Gene3D" id="3.40.50.2300">
    <property type="match status" value="1"/>
</dbReference>
<dbReference type="RefSeq" id="WP_015412487.1">
    <property type="nucleotide sequence ID" value="NZ_CP009509.1"/>
</dbReference>
<dbReference type="PROSITE" id="PS50110">
    <property type="entry name" value="RESPONSE_REGULATORY"/>
    <property type="match status" value="1"/>
</dbReference>
<dbReference type="PANTHER" id="PTHR44591">
    <property type="entry name" value="STRESS RESPONSE REGULATOR PROTEIN 1"/>
    <property type="match status" value="1"/>
</dbReference>
<name>A0A0E3LFM1_METMZ</name>
<organism evidence="4 5">
    <name type="scientific">Methanosarcina mazei WWM610</name>
    <dbReference type="NCBI Taxonomy" id="1434117"/>
    <lineage>
        <taxon>Archaea</taxon>
        <taxon>Methanobacteriati</taxon>
        <taxon>Methanobacteriota</taxon>
        <taxon>Stenosarchaea group</taxon>
        <taxon>Methanomicrobia</taxon>
        <taxon>Methanosarcinales</taxon>
        <taxon>Methanosarcinaceae</taxon>
        <taxon>Methanosarcina</taxon>
    </lineage>
</organism>
<dbReference type="InterPro" id="IPR001789">
    <property type="entry name" value="Sig_transdc_resp-reg_receiver"/>
</dbReference>
<sequence length="170" mass="19458">MYNNTLNHEILKLIKEQPEISEKNIARTLSITEDAVKARLADLRDVRDKILIMGNGHNNYYNLRNELEAENYNVVNVSDALLALETVKEERPDIVLLDTASLNADGFEICRQLKANPKCWWIPIMVLSERNKAEDSIKAFKSGADDFISTPFNTLELRARVGMVLRRSRI</sequence>
<dbReference type="SMART" id="SM00448">
    <property type="entry name" value="REC"/>
    <property type="match status" value="1"/>
</dbReference>
<dbReference type="PATRIC" id="fig|1434117.4.peg.2580"/>
<evidence type="ECO:0000313" key="5">
    <source>
        <dbReference type="Proteomes" id="UP000033058"/>
    </source>
</evidence>
<evidence type="ECO:0000259" key="3">
    <source>
        <dbReference type="PROSITE" id="PS50110"/>
    </source>
</evidence>
<dbReference type="Pfam" id="PF00072">
    <property type="entry name" value="Response_reg"/>
    <property type="match status" value="1"/>
</dbReference>
<dbReference type="InterPro" id="IPR050595">
    <property type="entry name" value="Bact_response_regulator"/>
</dbReference>
<protein>
    <submittedName>
        <fullName evidence="4">Phosphate regulon transcriptional regulatory protein PhoB (SphR)</fullName>
    </submittedName>
</protein>
<dbReference type="InterPro" id="IPR011006">
    <property type="entry name" value="CheY-like_superfamily"/>
</dbReference>
<evidence type="ECO:0000313" key="4">
    <source>
        <dbReference type="EMBL" id="AKB41011.1"/>
    </source>
</evidence>
<evidence type="ECO:0000256" key="1">
    <source>
        <dbReference type="ARBA" id="ARBA00022553"/>
    </source>
</evidence>